<dbReference type="EMBL" id="KQ416536">
    <property type="protein sequence ID" value="KOF96561.1"/>
    <property type="molecule type" value="Genomic_DNA"/>
</dbReference>
<dbReference type="STRING" id="37653.A0A0L8I4X8"/>
<dbReference type="Gene3D" id="3.60.10.10">
    <property type="entry name" value="Endonuclease/exonuclease/phosphatase"/>
    <property type="match status" value="1"/>
</dbReference>
<dbReference type="AlphaFoldDB" id="A0A0L8I4X8"/>
<dbReference type="InterPro" id="IPR036691">
    <property type="entry name" value="Endo/exonu/phosph_ase_sf"/>
</dbReference>
<dbReference type="OrthoDB" id="10055461at2759"/>
<sequence>MVTSNNLLSEWLCLSNLSHKAQCRWYHGHRRQEFACFNINVAASSETRILREDSIREAGSKYTIFWKGKNPNEPCIHGVGLAIKTQFMDQHRLIPTADNEHLMTVQIPLIRDRFLTLISVYAPTLTSEDDIKALFYNLLDYTTQKVPMHDKLILLEHFNGRVSSDHCLWNGILGHHGIEKCNANGHLLLGLCAECELVILQLPISSPYLTKINLETPTV</sequence>
<name>A0A0L8I4X8_OCTBM</name>
<organism evidence="1">
    <name type="scientific">Octopus bimaculoides</name>
    <name type="common">California two-spotted octopus</name>
    <dbReference type="NCBI Taxonomy" id="37653"/>
    <lineage>
        <taxon>Eukaryota</taxon>
        <taxon>Metazoa</taxon>
        <taxon>Spiralia</taxon>
        <taxon>Lophotrochozoa</taxon>
        <taxon>Mollusca</taxon>
        <taxon>Cephalopoda</taxon>
        <taxon>Coleoidea</taxon>
        <taxon>Octopodiformes</taxon>
        <taxon>Octopoda</taxon>
        <taxon>Incirrata</taxon>
        <taxon>Octopodidae</taxon>
        <taxon>Octopus</taxon>
    </lineage>
</organism>
<evidence type="ECO:0000313" key="1">
    <source>
        <dbReference type="EMBL" id="KOF96561.1"/>
    </source>
</evidence>
<proteinExistence type="predicted"/>
<reference evidence="1" key="1">
    <citation type="submission" date="2015-07" db="EMBL/GenBank/DDBJ databases">
        <title>MeaNS - Measles Nucleotide Surveillance Program.</title>
        <authorList>
            <person name="Tran T."/>
            <person name="Druce J."/>
        </authorList>
    </citation>
    <scope>NUCLEOTIDE SEQUENCE</scope>
    <source>
        <strain evidence="1">UCB-OBI-ISO-001</strain>
        <tissue evidence="1">Gonad</tissue>
    </source>
</reference>
<protein>
    <recommendedName>
        <fullName evidence="2">Endonuclease/exonuclease/phosphatase domain-containing protein</fullName>
    </recommendedName>
</protein>
<dbReference type="SUPFAM" id="SSF56219">
    <property type="entry name" value="DNase I-like"/>
    <property type="match status" value="1"/>
</dbReference>
<accession>A0A0L8I4X8</accession>
<gene>
    <name evidence="1" type="ORF">OCBIM_22034533mg</name>
</gene>
<evidence type="ECO:0008006" key="2">
    <source>
        <dbReference type="Google" id="ProtNLM"/>
    </source>
</evidence>